<evidence type="ECO:0000256" key="2">
    <source>
        <dbReference type="ARBA" id="ARBA00023125"/>
    </source>
</evidence>
<name>A0A9X1MTD6_9BACT</name>
<comment type="caution">
    <text evidence="5">The sequence shown here is derived from an EMBL/GenBank/DDBJ whole genome shotgun (WGS) entry which is preliminary data.</text>
</comment>
<dbReference type="Pfam" id="PF12802">
    <property type="entry name" value="MarR_2"/>
    <property type="match status" value="1"/>
</dbReference>
<dbReference type="PROSITE" id="PS50995">
    <property type="entry name" value="HTH_MARR_2"/>
    <property type="match status" value="1"/>
</dbReference>
<dbReference type="PRINTS" id="PR00598">
    <property type="entry name" value="HTHMARR"/>
</dbReference>
<feature type="domain" description="HTH marR-type" evidence="4">
    <location>
        <begin position="1"/>
        <end position="139"/>
    </location>
</feature>
<dbReference type="InterPro" id="IPR000835">
    <property type="entry name" value="HTH_MarR-typ"/>
</dbReference>
<keyword evidence="6" id="KW-1185">Reference proteome</keyword>
<reference evidence="5" key="1">
    <citation type="submission" date="2021-11" db="EMBL/GenBank/DDBJ databases">
        <title>Genome sequence.</title>
        <authorList>
            <person name="Sun Q."/>
        </authorList>
    </citation>
    <scope>NUCLEOTIDE SEQUENCE</scope>
    <source>
        <strain evidence="5">JC732</strain>
    </source>
</reference>
<gene>
    <name evidence="5" type="ORF">LOC68_27435</name>
</gene>
<keyword evidence="3" id="KW-0804">Transcription</keyword>
<dbReference type="GO" id="GO:0006950">
    <property type="term" value="P:response to stress"/>
    <property type="evidence" value="ECO:0007669"/>
    <property type="project" value="TreeGrafter"/>
</dbReference>
<evidence type="ECO:0000256" key="1">
    <source>
        <dbReference type="ARBA" id="ARBA00023015"/>
    </source>
</evidence>
<dbReference type="InterPro" id="IPR036388">
    <property type="entry name" value="WH-like_DNA-bd_sf"/>
</dbReference>
<dbReference type="InterPro" id="IPR036390">
    <property type="entry name" value="WH_DNA-bd_sf"/>
</dbReference>
<accession>A0A9X1MTD6</accession>
<dbReference type="PANTHER" id="PTHR33164:SF64">
    <property type="entry name" value="TRANSCRIPTIONAL REGULATOR SLYA"/>
    <property type="match status" value="1"/>
</dbReference>
<keyword evidence="1" id="KW-0805">Transcription regulation</keyword>
<dbReference type="SMART" id="SM00347">
    <property type="entry name" value="HTH_MARR"/>
    <property type="match status" value="1"/>
</dbReference>
<proteinExistence type="predicted"/>
<evidence type="ECO:0000259" key="4">
    <source>
        <dbReference type="PROSITE" id="PS50995"/>
    </source>
</evidence>
<dbReference type="AlphaFoldDB" id="A0A9X1MTD6"/>
<evidence type="ECO:0000313" key="6">
    <source>
        <dbReference type="Proteomes" id="UP001139103"/>
    </source>
</evidence>
<evidence type="ECO:0000256" key="3">
    <source>
        <dbReference type="ARBA" id="ARBA00023163"/>
    </source>
</evidence>
<dbReference type="PANTHER" id="PTHR33164">
    <property type="entry name" value="TRANSCRIPTIONAL REGULATOR, MARR FAMILY"/>
    <property type="match status" value="1"/>
</dbReference>
<dbReference type="InterPro" id="IPR039422">
    <property type="entry name" value="MarR/SlyA-like"/>
</dbReference>
<keyword evidence="2" id="KW-0238">DNA-binding</keyword>
<dbReference type="Gene3D" id="1.10.10.10">
    <property type="entry name" value="Winged helix-like DNA-binding domain superfamily/Winged helix DNA-binding domain"/>
    <property type="match status" value="1"/>
</dbReference>
<dbReference type="GO" id="GO:0003677">
    <property type="term" value="F:DNA binding"/>
    <property type="evidence" value="ECO:0007669"/>
    <property type="project" value="UniProtKB-KW"/>
</dbReference>
<protein>
    <submittedName>
        <fullName evidence="5">MarR family transcriptional regulator</fullName>
    </submittedName>
</protein>
<dbReference type="Proteomes" id="UP001139103">
    <property type="component" value="Unassembled WGS sequence"/>
</dbReference>
<dbReference type="SUPFAM" id="SSF46785">
    <property type="entry name" value="Winged helix' DNA-binding domain"/>
    <property type="match status" value="1"/>
</dbReference>
<dbReference type="GO" id="GO:0003700">
    <property type="term" value="F:DNA-binding transcription factor activity"/>
    <property type="evidence" value="ECO:0007669"/>
    <property type="project" value="InterPro"/>
</dbReference>
<dbReference type="RefSeq" id="WP_230225001.1">
    <property type="nucleotide sequence ID" value="NZ_JAJKFT010000010.1"/>
</dbReference>
<sequence length="154" mass="17400">MLEYDFHNSISHWVCSTAHLIQREMNAALAPRGITFRQAQVLGSLALEGNLSQVELADRMGVEPPSLVAILDRMERDGLIQRQPCPKDRRIRRIAPRTEVMPMWEQVVDTSRAMRARITRGMTPEQVTLLDQLLTIVRQNLKGDEKPDAAATTA</sequence>
<dbReference type="EMBL" id="JAJKFT010000010">
    <property type="protein sequence ID" value="MCC9632145.1"/>
    <property type="molecule type" value="Genomic_DNA"/>
</dbReference>
<organism evidence="5 6">
    <name type="scientific">Blastopirellula sediminis</name>
    <dbReference type="NCBI Taxonomy" id="2894196"/>
    <lineage>
        <taxon>Bacteria</taxon>
        <taxon>Pseudomonadati</taxon>
        <taxon>Planctomycetota</taxon>
        <taxon>Planctomycetia</taxon>
        <taxon>Pirellulales</taxon>
        <taxon>Pirellulaceae</taxon>
        <taxon>Blastopirellula</taxon>
    </lineage>
</organism>
<evidence type="ECO:0000313" key="5">
    <source>
        <dbReference type="EMBL" id="MCC9632145.1"/>
    </source>
</evidence>